<accession>H2Y0Q4</accession>
<evidence type="ECO:0000313" key="3">
    <source>
        <dbReference type="Proteomes" id="UP000008144"/>
    </source>
</evidence>
<keyword evidence="1" id="KW-0472">Membrane</keyword>
<dbReference type="Proteomes" id="UP000008144">
    <property type="component" value="Chromosome 10"/>
</dbReference>
<sequence length="62" mass="6984">MNRSGTTVTQTYFSGFFGIVEETNLVRSCSMLFGNLSFATFVLINSSGIIEYMNKLLRFLIC</sequence>
<keyword evidence="1" id="KW-0812">Transmembrane</keyword>
<feature type="transmembrane region" description="Helical" evidence="1">
    <location>
        <begin position="32"/>
        <end position="50"/>
    </location>
</feature>
<dbReference type="Ensembl" id="ENSCINT00000032051.1">
    <property type="protein sequence ID" value="ENSCINP00000035488.1"/>
    <property type="gene ID" value="ENSCING00000022770.1"/>
</dbReference>
<evidence type="ECO:0000256" key="1">
    <source>
        <dbReference type="SAM" id="Phobius"/>
    </source>
</evidence>
<name>H2Y0Q4_CIOIN</name>
<organism evidence="2 3">
    <name type="scientific">Ciona intestinalis</name>
    <name type="common">Transparent sea squirt</name>
    <name type="synonym">Ascidia intestinalis</name>
    <dbReference type="NCBI Taxonomy" id="7719"/>
    <lineage>
        <taxon>Eukaryota</taxon>
        <taxon>Metazoa</taxon>
        <taxon>Chordata</taxon>
        <taxon>Tunicata</taxon>
        <taxon>Ascidiacea</taxon>
        <taxon>Phlebobranchia</taxon>
        <taxon>Cionidae</taxon>
        <taxon>Ciona</taxon>
    </lineage>
</organism>
<reference evidence="2" key="4">
    <citation type="submission" date="2025-09" db="UniProtKB">
        <authorList>
            <consortium name="Ensembl"/>
        </authorList>
    </citation>
    <scope>IDENTIFICATION</scope>
</reference>
<dbReference type="InParanoid" id="H2Y0Q4"/>
<reference evidence="3" key="1">
    <citation type="journal article" date="2002" name="Science">
        <title>The draft genome of Ciona intestinalis: insights into chordate and vertebrate origins.</title>
        <authorList>
            <person name="Dehal P."/>
            <person name="Satou Y."/>
            <person name="Campbell R.K."/>
            <person name="Chapman J."/>
            <person name="Degnan B."/>
            <person name="De Tomaso A."/>
            <person name="Davidson B."/>
            <person name="Di Gregorio A."/>
            <person name="Gelpke M."/>
            <person name="Goodstein D.M."/>
            <person name="Harafuji N."/>
            <person name="Hastings K.E."/>
            <person name="Ho I."/>
            <person name="Hotta K."/>
            <person name="Huang W."/>
            <person name="Kawashima T."/>
            <person name="Lemaire P."/>
            <person name="Martinez D."/>
            <person name="Meinertzhagen I.A."/>
            <person name="Necula S."/>
            <person name="Nonaka M."/>
            <person name="Putnam N."/>
            <person name="Rash S."/>
            <person name="Saiga H."/>
            <person name="Satake M."/>
            <person name="Terry A."/>
            <person name="Yamada L."/>
            <person name="Wang H.G."/>
            <person name="Awazu S."/>
            <person name="Azumi K."/>
            <person name="Boore J."/>
            <person name="Branno M."/>
            <person name="Chin-Bow S."/>
            <person name="DeSantis R."/>
            <person name="Doyle S."/>
            <person name="Francino P."/>
            <person name="Keys D.N."/>
            <person name="Haga S."/>
            <person name="Hayashi H."/>
            <person name="Hino K."/>
            <person name="Imai K.S."/>
            <person name="Inaba K."/>
            <person name="Kano S."/>
            <person name="Kobayashi K."/>
            <person name="Kobayashi M."/>
            <person name="Lee B.I."/>
            <person name="Makabe K.W."/>
            <person name="Manohar C."/>
            <person name="Matassi G."/>
            <person name="Medina M."/>
            <person name="Mochizuki Y."/>
            <person name="Mount S."/>
            <person name="Morishita T."/>
            <person name="Miura S."/>
            <person name="Nakayama A."/>
            <person name="Nishizaka S."/>
            <person name="Nomoto H."/>
            <person name="Ohta F."/>
            <person name="Oishi K."/>
            <person name="Rigoutsos I."/>
            <person name="Sano M."/>
            <person name="Sasaki A."/>
            <person name="Sasakura Y."/>
            <person name="Shoguchi E."/>
            <person name="Shin-i T."/>
            <person name="Spagnuolo A."/>
            <person name="Stainier D."/>
            <person name="Suzuki M.M."/>
            <person name="Tassy O."/>
            <person name="Takatori N."/>
            <person name="Tokuoka M."/>
            <person name="Yagi K."/>
            <person name="Yoshizaki F."/>
            <person name="Wada S."/>
            <person name="Zhang C."/>
            <person name="Hyatt P.D."/>
            <person name="Larimer F."/>
            <person name="Detter C."/>
            <person name="Doggett N."/>
            <person name="Glavina T."/>
            <person name="Hawkins T."/>
            <person name="Richardson P."/>
            <person name="Lucas S."/>
            <person name="Kohara Y."/>
            <person name="Levine M."/>
            <person name="Satoh N."/>
            <person name="Rokhsar D.S."/>
        </authorList>
    </citation>
    <scope>NUCLEOTIDE SEQUENCE [LARGE SCALE GENOMIC DNA]</scope>
</reference>
<protein>
    <submittedName>
        <fullName evidence="2">Uncharacterized protein</fullName>
    </submittedName>
</protein>
<dbReference type="EMBL" id="EAAA01000580">
    <property type="status" value="NOT_ANNOTATED_CDS"/>
    <property type="molecule type" value="Genomic_DNA"/>
</dbReference>
<evidence type="ECO:0000313" key="2">
    <source>
        <dbReference type="Ensembl" id="ENSCINP00000035488.1"/>
    </source>
</evidence>
<dbReference type="HOGENOM" id="CLU_2903466_0_0_1"/>
<keyword evidence="3" id="KW-1185">Reference proteome</keyword>
<reference evidence="2" key="2">
    <citation type="journal article" date="2008" name="Genome Biol.">
        <title>Improved genome assembly and evidence-based global gene model set for the chordate Ciona intestinalis: new insight into intron and operon populations.</title>
        <authorList>
            <person name="Satou Y."/>
            <person name="Mineta K."/>
            <person name="Ogasawara M."/>
            <person name="Sasakura Y."/>
            <person name="Shoguchi E."/>
            <person name="Ueno K."/>
            <person name="Yamada L."/>
            <person name="Matsumoto J."/>
            <person name="Wasserscheid J."/>
            <person name="Dewar K."/>
            <person name="Wiley G.B."/>
            <person name="Macmil S.L."/>
            <person name="Roe B.A."/>
            <person name="Zeller R.W."/>
            <person name="Hastings K.E."/>
            <person name="Lemaire P."/>
            <person name="Lindquist E."/>
            <person name="Endo T."/>
            <person name="Hotta K."/>
            <person name="Inaba K."/>
        </authorList>
    </citation>
    <scope>NUCLEOTIDE SEQUENCE [LARGE SCALE GENOMIC DNA]</scope>
    <source>
        <strain evidence="2">wild type</strain>
    </source>
</reference>
<proteinExistence type="predicted"/>
<reference evidence="2" key="3">
    <citation type="submission" date="2025-08" db="UniProtKB">
        <authorList>
            <consortium name="Ensembl"/>
        </authorList>
    </citation>
    <scope>IDENTIFICATION</scope>
</reference>
<keyword evidence="1" id="KW-1133">Transmembrane helix</keyword>
<dbReference type="AlphaFoldDB" id="H2Y0Q4"/>
<dbReference type="EMBL" id="EAAA01000579">
    <property type="status" value="NOT_ANNOTATED_CDS"/>
    <property type="molecule type" value="Genomic_DNA"/>
</dbReference>